<reference evidence="2 3" key="1">
    <citation type="submission" date="2018-11" db="EMBL/GenBank/DDBJ databases">
        <title>Arenibacter aquaticus sp.nov., a marine bacterium isolated from surface seawater in the South China Sea.</title>
        <authorList>
            <person name="Guo J."/>
            <person name="Sun J."/>
        </authorList>
    </citation>
    <scope>NUCLEOTIDE SEQUENCE [LARGE SCALE GENOMIC DNA]</scope>
    <source>
        <strain evidence="2 3">GUO666</strain>
    </source>
</reference>
<organism evidence="2 3">
    <name type="scientific">Arenibacter aquaticus</name>
    <dbReference type="NCBI Taxonomy" id="2489054"/>
    <lineage>
        <taxon>Bacteria</taxon>
        <taxon>Pseudomonadati</taxon>
        <taxon>Bacteroidota</taxon>
        <taxon>Flavobacteriia</taxon>
        <taxon>Flavobacteriales</taxon>
        <taxon>Flavobacteriaceae</taxon>
        <taxon>Arenibacter</taxon>
    </lineage>
</organism>
<dbReference type="OrthoDB" id="597510at2"/>
<evidence type="ECO:0000313" key="3">
    <source>
        <dbReference type="Proteomes" id="UP000267585"/>
    </source>
</evidence>
<dbReference type="PRINTS" id="PR00081">
    <property type="entry name" value="GDHRDH"/>
</dbReference>
<dbReference type="PANTHER" id="PTHR43157">
    <property type="entry name" value="PHOSPHATIDYLINOSITOL-GLYCAN BIOSYNTHESIS CLASS F PROTEIN-RELATED"/>
    <property type="match status" value="1"/>
</dbReference>
<sequence length="317" mass="34832">MSIKNQFGKQGWTPDRINDLSGKTFVITGATSGTGLEASKILLFKGAKVVMLNRNPKKSEDTIATLKHEMGSNIDVSFIQMDLAEQASVKKAAAAVLGKVNCIDALICNAAIAQVPYQKLTVDGFESQLGVNHYGHFTLQALLFPLIEKSEGRIVVVGSEGYKMGLKTIKFNDMNWDMNYNANDAYSQSKLAQIMTVYELQDRLKKAGKTHVKVYACHPGASATSLIKTSGSLMTRFIWQLMKLSPMVQSAKKGAYPELMCAIEKDLDQGGFYGPTGRNYWTGAVGECKLEPHAKDKVVAGKLWEISEKSTGLEWKF</sequence>
<keyword evidence="1" id="KW-0560">Oxidoreductase</keyword>
<dbReference type="InterPro" id="IPR002347">
    <property type="entry name" value="SDR_fam"/>
</dbReference>
<dbReference type="Gene3D" id="3.40.50.720">
    <property type="entry name" value="NAD(P)-binding Rossmann-like Domain"/>
    <property type="match status" value="1"/>
</dbReference>
<evidence type="ECO:0000256" key="1">
    <source>
        <dbReference type="ARBA" id="ARBA00023002"/>
    </source>
</evidence>
<dbReference type="SUPFAM" id="SSF51735">
    <property type="entry name" value="NAD(P)-binding Rossmann-fold domains"/>
    <property type="match status" value="1"/>
</dbReference>
<dbReference type="GO" id="GO:0016491">
    <property type="term" value="F:oxidoreductase activity"/>
    <property type="evidence" value="ECO:0007669"/>
    <property type="project" value="UniProtKB-KW"/>
</dbReference>
<evidence type="ECO:0000313" key="2">
    <source>
        <dbReference type="EMBL" id="RTE55437.1"/>
    </source>
</evidence>
<dbReference type="AlphaFoldDB" id="A0A430K8S1"/>
<gene>
    <name evidence="2" type="ORF">EHW67_02395</name>
</gene>
<dbReference type="Proteomes" id="UP000267585">
    <property type="component" value="Unassembled WGS sequence"/>
</dbReference>
<protein>
    <submittedName>
        <fullName evidence="2">SDR family NAD(P)-dependent oxidoreductase</fullName>
    </submittedName>
</protein>
<keyword evidence="3" id="KW-1185">Reference proteome</keyword>
<dbReference type="EMBL" id="RQPJ01000001">
    <property type="protein sequence ID" value="RTE55437.1"/>
    <property type="molecule type" value="Genomic_DNA"/>
</dbReference>
<dbReference type="PANTHER" id="PTHR43157:SF73">
    <property type="entry name" value="WW DOMAIN-CONTAINING OXIDOREDUCTASE-LIKE PROTEIN"/>
    <property type="match status" value="1"/>
</dbReference>
<dbReference type="RefSeq" id="WP_126160740.1">
    <property type="nucleotide sequence ID" value="NZ_RQPJ01000001.1"/>
</dbReference>
<dbReference type="Pfam" id="PF00106">
    <property type="entry name" value="adh_short"/>
    <property type="match status" value="1"/>
</dbReference>
<name>A0A430K8S1_9FLAO</name>
<accession>A0A430K8S1</accession>
<proteinExistence type="predicted"/>
<dbReference type="InterPro" id="IPR036291">
    <property type="entry name" value="NAD(P)-bd_dom_sf"/>
</dbReference>
<comment type="caution">
    <text evidence="2">The sequence shown here is derived from an EMBL/GenBank/DDBJ whole genome shotgun (WGS) entry which is preliminary data.</text>
</comment>